<keyword evidence="9" id="KW-1133">Transmembrane helix</keyword>
<sequence>MANHGYINRDGKNVSAWSIHNGLKACYGLSTPLSLFLTYVGFVMLKRIRPIDLFEIGKHNVIEHNASLVHYDTPQGEEFAPIQIDEGLVSDLISDVKPEKEGADPKVGSSLMNAIDVARARIRREKETGPIDSVHQEIARGEMAIILGVWETTTKEKVGVPVEWMRRWIGHERLPDDWKPSHKQGLLDTINRSKSIREAMERMRNEAAATASTSLDEKAPPSPTTTETAKTKL</sequence>
<feature type="transmembrane region" description="Helical" evidence="9">
    <location>
        <begin position="27"/>
        <end position="45"/>
    </location>
</feature>
<keyword evidence="4" id="KW-0479">Metal-binding</keyword>
<keyword evidence="12" id="KW-1185">Reference proteome</keyword>
<dbReference type="Gene3D" id="1.10.489.10">
    <property type="entry name" value="Chloroperoxidase-like"/>
    <property type="match status" value="1"/>
</dbReference>
<comment type="caution">
    <text evidence="11">The sequence shown here is derived from an EMBL/GenBank/DDBJ whole genome shotgun (WGS) entry which is preliminary data.</text>
</comment>
<evidence type="ECO:0000313" key="11">
    <source>
        <dbReference type="EMBL" id="KAJ3561185.1"/>
    </source>
</evidence>
<dbReference type="Proteomes" id="UP001213000">
    <property type="component" value="Unassembled WGS sequence"/>
</dbReference>
<keyword evidence="6" id="KW-0408">Iron</keyword>
<comment type="similarity">
    <text evidence="7">Belongs to the chloroperoxidase family.</text>
</comment>
<dbReference type="SUPFAM" id="SSF47571">
    <property type="entry name" value="Cloroperoxidase"/>
    <property type="match status" value="1"/>
</dbReference>
<proteinExistence type="inferred from homology"/>
<dbReference type="InterPro" id="IPR000028">
    <property type="entry name" value="Chloroperoxidase"/>
</dbReference>
<evidence type="ECO:0000256" key="9">
    <source>
        <dbReference type="SAM" id="Phobius"/>
    </source>
</evidence>
<keyword evidence="5" id="KW-0560">Oxidoreductase</keyword>
<keyword evidence="9" id="KW-0472">Membrane</keyword>
<feature type="region of interest" description="Disordered" evidence="8">
    <location>
        <begin position="200"/>
        <end position="233"/>
    </location>
</feature>
<reference evidence="11" key="1">
    <citation type="submission" date="2022-07" db="EMBL/GenBank/DDBJ databases">
        <title>Genome Sequence of Leucocoprinus birnbaumii.</title>
        <authorList>
            <person name="Buettner E."/>
        </authorList>
    </citation>
    <scope>NUCLEOTIDE SEQUENCE</scope>
    <source>
        <strain evidence="11">VT141</strain>
    </source>
</reference>
<comment type="cofactor">
    <cofactor evidence="1">
        <name>heme b</name>
        <dbReference type="ChEBI" id="CHEBI:60344"/>
    </cofactor>
</comment>
<evidence type="ECO:0000256" key="2">
    <source>
        <dbReference type="ARBA" id="ARBA00022559"/>
    </source>
</evidence>
<name>A0AAD5VJE3_9AGAR</name>
<evidence type="ECO:0000256" key="1">
    <source>
        <dbReference type="ARBA" id="ARBA00001970"/>
    </source>
</evidence>
<evidence type="ECO:0000256" key="8">
    <source>
        <dbReference type="SAM" id="MobiDB-lite"/>
    </source>
</evidence>
<evidence type="ECO:0000256" key="4">
    <source>
        <dbReference type="ARBA" id="ARBA00022723"/>
    </source>
</evidence>
<evidence type="ECO:0000256" key="5">
    <source>
        <dbReference type="ARBA" id="ARBA00023002"/>
    </source>
</evidence>
<feature type="compositionally biased region" description="Polar residues" evidence="8">
    <location>
        <begin position="224"/>
        <end position="233"/>
    </location>
</feature>
<dbReference type="GO" id="GO:0004601">
    <property type="term" value="F:peroxidase activity"/>
    <property type="evidence" value="ECO:0007669"/>
    <property type="project" value="UniProtKB-KW"/>
</dbReference>
<dbReference type="InterPro" id="IPR036851">
    <property type="entry name" value="Chloroperoxidase-like_sf"/>
</dbReference>
<accession>A0AAD5VJE3</accession>
<keyword evidence="9" id="KW-0812">Transmembrane</keyword>
<evidence type="ECO:0000259" key="10">
    <source>
        <dbReference type="PROSITE" id="PS51405"/>
    </source>
</evidence>
<dbReference type="AlphaFoldDB" id="A0AAD5VJE3"/>
<evidence type="ECO:0000256" key="6">
    <source>
        <dbReference type="ARBA" id="ARBA00023004"/>
    </source>
</evidence>
<dbReference type="PANTHER" id="PTHR33577">
    <property type="entry name" value="STERIGMATOCYSTIN BIOSYNTHESIS PEROXIDASE STCC-RELATED"/>
    <property type="match status" value="1"/>
</dbReference>
<keyword evidence="3" id="KW-0349">Heme</keyword>
<dbReference type="PROSITE" id="PS51405">
    <property type="entry name" value="HEME_HALOPEROXIDASE"/>
    <property type="match status" value="1"/>
</dbReference>
<feature type="domain" description="Heme haloperoxidase family profile" evidence="10">
    <location>
        <begin position="1"/>
        <end position="192"/>
    </location>
</feature>
<evidence type="ECO:0000313" key="12">
    <source>
        <dbReference type="Proteomes" id="UP001213000"/>
    </source>
</evidence>
<dbReference type="EMBL" id="JANIEX010001043">
    <property type="protein sequence ID" value="KAJ3561185.1"/>
    <property type="molecule type" value="Genomic_DNA"/>
</dbReference>
<evidence type="ECO:0000256" key="3">
    <source>
        <dbReference type="ARBA" id="ARBA00022617"/>
    </source>
</evidence>
<dbReference type="Pfam" id="PF01328">
    <property type="entry name" value="Peroxidase_2"/>
    <property type="match status" value="1"/>
</dbReference>
<dbReference type="PANTHER" id="PTHR33577:SF18">
    <property type="entry name" value="HEME HALOPEROXIDASE FAMILY PROFILE DOMAIN-CONTAINING PROTEIN"/>
    <property type="match status" value="1"/>
</dbReference>
<evidence type="ECO:0000256" key="7">
    <source>
        <dbReference type="ARBA" id="ARBA00025795"/>
    </source>
</evidence>
<gene>
    <name evidence="11" type="ORF">NP233_g10348</name>
</gene>
<protein>
    <recommendedName>
        <fullName evidence="10">Heme haloperoxidase family profile domain-containing protein</fullName>
    </recommendedName>
</protein>
<keyword evidence="2" id="KW-0575">Peroxidase</keyword>
<dbReference type="GO" id="GO:0046872">
    <property type="term" value="F:metal ion binding"/>
    <property type="evidence" value="ECO:0007669"/>
    <property type="project" value="UniProtKB-KW"/>
</dbReference>
<organism evidence="11 12">
    <name type="scientific">Leucocoprinus birnbaumii</name>
    <dbReference type="NCBI Taxonomy" id="56174"/>
    <lineage>
        <taxon>Eukaryota</taxon>
        <taxon>Fungi</taxon>
        <taxon>Dikarya</taxon>
        <taxon>Basidiomycota</taxon>
        <taxon>Agaricomycotina</taxon>
        <taxon>Agaricomycetes</taxon>
        <taxon>Agaricomycetidae</taxon>
        <taxon>Agaricales</taxon>
        <taxon>Agaricineae</taxon>
        <taxon>Agaricaceae</taxon>
        <taxon>Leucocoprinus</taxon>
    </lineage>
</organism>